<feature type="transmembrane region" description="Helical" evidence="12">
    <location>
        <begin position="314"/>
        <end position="337"/>
    </location>
</feature>
<evidence type="ECO:0000256" key="5">
    <source>
        <dbReference type="ARBA" id="ARBA00022737"/>
    </source>
</evidence>
<dbReference type="CDD" id="cd03250">
    <property type="entry name" value="ABCC_MRP_domain1"/>
    <property type="match status" value="1"/>
</dbReference>
<dbReference type="PANTHER" id="PTHR24223:SF356">
    <property type="entry name" value="ATP-BINDING CASSETTE TRANSPORTER ABC4"/>
    <property type="match status" value="1"/>
</dbReference>
<dbReference type="GO" id="GO:0005524">
    <property type="term" value="F:ATP binding"/>
    <property type="evidence" value="ECO:0007669"/>
    <property type="project" value="UniProtKB-KW"/>
</dbReference>
<keyword evidence="4 12" id="KW-0812">Transmembrane</keyword>
<dbReference type="PROSITE" id="PS50929">
    <property type="entry name" value="ABC_TM1F"/>
    <property type="match status" value="2"/>
</dbReference>
<dbReference type="EMBL" id="KV419398">
    <property type="protein sequence ID" value="KZS96792.1"/>
    <property type="molecule type" value="Genomic_DNA"/>
</dbReference>
<feature type="transmembrane region" description="Helical" evidence="12">
    <location>
        <begin position="475"/>
        <end position="492"/>
    </location>
</feature>
<feature type="transmembrane region" description="Helical" evidence="12">
    <location>
        <begin position="1201"/>
        <end position="1222"/>
    </location>
</feature>
<dbReference type="GO" id="GO:0016887">
    <property type="term" value="F:ATP hydrolysis activity"/>
    <property type="evidence" value="ECO:0007669"/>
    <property type="project" value="InterPro"/>
</dbReference>
<keyword evidence="5" id="KW-0677">Repeat</keyword>
<dbReference type="OrthoDB" id="6500128at2759"/>
<dbReference type="SMART" id="SM00382">
    <property type="entry name" value="AAA"/>
    <property type="match status" value="2"/>
</dbReference>
<evidence type="ECO:0000256" key="7">
    <source>
        <dbReference type="ARBA" id="ARBA00022840"/>
    </source>
</evidence>
<dbReference type="Gene3D" id="3.40.50.300">
    <property type="entry name" value="P-loop containing nucleotide triphosphate hydrolases"/>
    <property type="match status" value="2"/>
</dbReference>
<feature type="transmembrane region" description="Helical" evidence="12">
    <location>
        <begin position="166"/>
        <end position="185"/>
    </location>
</feature>
<dbReference type="FunFam" id="3.40.50.300:FF:000610">
    <property type="entry name" value="Multidrug resistance-associated ABC transporter"/>
    <property type="match status" value="1"/>
</dbReference>
<feature type="transmembrane region" description="Helical" evidence="12">
    <location>
        <begin position="135"/>
        <end position="154"/>
    </location>
</feature>
<feature type="domain" description="ABC transporter" evidence="13">
    <location>
        <begin position="1293"/>
        <end position="1527"/>
    </location>
</feature>
<accession>A0A164YCK8</accession>
<dbReference type="PROSITE" id="PS50893">
    <property type="entry name" value="ABC_TRANSPORTER_2"/>
    <property type="match status" value="2"/>
</dbReference>
<dbReference type="CDD" id="cd18596">
    <property type="entry name" value="ABC_6TM_VMR1_D1_like"/>
    <property type="match status" value="1"/>
</dbReference>
<evidence type="ECO:0000256" key="10">
    <source>
        <dbReference type="SAM" id="Coils"/>
    </source>
</evidence>
<evidence type="ECO:0000256" key="12">
    <source>
        <dbReference type="SAM" id="Phobius"/>
    </source>
</evidence>
<keyword evidence="9 12" id="KW-0472">Membrane</keyword>
<dbReference type="CDD" id="cd18604">
    <property type="entry name" value="ABC_6TM_VMR1_D2_like"/>
    <property type="match status" value="1"/>
</dbReference>
<dbReference type="InterPro" id="IPR027417">
    <property type="entry name" value="P-loop_NTPase"/>
</dbReference>
<evidence type="ECO:0000256" key="8">
    <source>
        <dbReference type="ARBA" id="ARBA00022989"/>
    </source>
</evidence>
<dbReference type="InterPro" id="IPR003593">
    <property type="entry name" value="AAA+_ATPase"/>
</dbReference>
<comment type="similarity">
    <text evidence="2">Belongs to the ABC transporter superfamily. ABCC family. Conjugate transporter (TC 3.A.1.208) subfamily.</text>
</comment>
<evidence type="ECO:0000256" key="6">
    <source>
        <dbReference type="ARBA" id="ARBA00022741"/>
    </source>
</evidence>
<evidence type="ECO:0000259" key="14">
    <source>
        <dbReference type="PROSITE" id="PS50929"/>
    </source>
</evidence>
<name>A0A164YCK8_9AGAM</name>
<keyword evidence="8 12" id="KW-1133">Transmembrane helix</keyword>
<organism evidence="15 16">
    <name type="scientific">Sistotremastrum niveocremeum HHB9708</name>
    <dbReference type="NCBI Taxonomy" id="1314777"/>
    <lineage>
        <taxon>Eukaryota</taxon>
        <taxon>Fungi</taxon>
        <taxon>Dikarya</taxon>
        <taxon>Basidiomycota</taxon>
        <taxon>Agaricomycotina</taxon>
        <taxon>Agaricomycetes</taxon>
        <taxon>Sistotremastrales</taxon>
        <taxon>Sistotremastraceae</taxon>
        <taxon>Sertulicium</taxon>
        <taxon>Sertulicium niveocremeum</taxon>
    </lineage>
</organism>
<feature type="coiled-coil region" evidence="10">
    <location>
        <begin position="897"/>
        <end position="924"/>
    </location>
</feature>
<dbReference type="GO" id="GO:0016020">
    <property type="term" value="C:membrane"/>
    <property type="evidence" value="ECO:0007669"/>
    <property type="project" value="UniProtKB-SubCell"/>
</dbReference>
<dbReference type="InterPro" id="IPR050173">
    <property type="entry name" value="ABC_transporter_C-like"/>
</dbReference>
<feature type="domain" description="ABC transmembrane type-1" evidence="14">
    <location>
        <begin position="979"/>
        <end position="1243"/>
    </location>
</feature>
<evidence type="ECO:0000259" key="13">
    <source>
        <dbReference type="PROSITE" id="PS50893"/>
    </source>
</evidence>
<feature type="transmembrane region" description="Helical" evidence="12">
    <location>
        <begin position="15"/>
        <end position="31"/>
    </location>
</feature>
<sequence>MFLDEPFELLLRDPGYLPLYLSILSFLYLLVRQVTQVLGSLGCAQARSTDASTLKAQDGPEAEETLITRVLQCLRFASVLALFGVSISVFFVHGEAKRQIDISLIIFSLYSCLLAVFTIFGTTRQKHVASTHLSLLHLVSFILYVVRDIAPLAVGSAPADKHDGALGWTRFALLAVTGFLIPGMLPRRTHNIASPPAPHQTASYLSRAFHSYLDPLIYKAYKTSNITFDEIPVLADDDRAKTIMGKASELMDPVEVGHQRNLLWGMLFMFKKQYMTMACIGLVQAFNDFAGPIAMNRILASLESNSPDSQVKTWVWILWLGAGPVIGSVMQQSYLYIQCQILVRVQTILTQLVLVHSLRVRINTVWNESASEVAPAIAGVSEPTPSGTLSDSTATNEERSSTSSDGEDDAATTATLAPSIAPSADQSKPNEDAEAKDANDETRSKKSEDYSGKINNFLTSDMNSIITLQEWPQPAFFVLRILICIVFLYSILGWSALVGMAVMIVCIPIPGYTSQILLKLQRGQMKAADSRLSVVNQTMNALRMIKLLAWESKVEAQIAEKREAELWYIFWNDVMSCTINSLNAVFPIAAMISTYATFTLVMGEDLTASKLFSSLVVFNRFEMYIHRMFYILPGLLKAKVSLDRIGEFLNNGDLFQTPAVEDSDADHLDAHAVYIRDAIFTWDKPGTYSDMARHRFRLRIEGDLSFKMNRLNLICGPTASGKTSLLMALLGEMHFRPLVPGGGYNVPRHGGIAFAAQESWVLNATIKDNILFGAPYDKYRFDQVVYQTGLLRDLALFEAGELTEVGEKGITLSGGQKARITLARAVYSTAEIVLLDDVLSALDVHTARWVAEKCLGGNLLKGRTVLLVTHNVLLCQPIADYVISLGRDGKVVTQGTVDEALKKNVSLQEEVKAEADAMKREEEVQAVEGLKDSPDTEGDDSRKGKRIAAEDMAVGHVTWASVRLYISSLGGPLFFPTFLFAGAIRTLFNIFIKWFYSYWSSQYEKETGGGVNVSFYLGVATGLEMIEIIVIIGVYAFFTFGMVRASRSLHQRLMNSILTCTLRWLDTTPISRVLTRCSQDCQSIDSTLPGMLSTACMMTISLALYFISVIVSVGWPALLPGIFVAVTGVSCGQLYIKAQLPIKRHMSSVRAPLLGHVGAALNGLVSIRAYGAQEAFKEESLRKIDDFTRTARTYWNLNRWIAIRMDSIGAVFSGVVAGYLVYAKDVSSASVGFTLTLINSFSGEFLQWVRMTNEVEVQANSVERIKELFEIDHEPPSTKNGTPSAYWPASGELRVENLSARYSLDGPEVLKNISFHLQSGQRMGIVGRTGAGKSTIALALLRAIPTTGSVVFDGVDVSDLNLSALRSNVTIIPQHPELLAGTIRENLDPFNEHDDATLNDVLRSSGLYHTQDEEGGIGLDTDVSSGGTNLSQGQRQILALARAILRRSKLVLLDEATAAIDHRTDQAIQESLRTEFKDTTVITIAHRLQTIMDSDKIMVLDAGEVVELDTPLALLSKKEGFFKGLVDGSPDRNQFYSSAGLRLESSSD</sequence>
<feature type="transmembrane region" description="Helical" evidence="12">
    <location>
        <begin position="73"/>
        <end position="92"/>
    </location>
</feature>
<feature type="compositionally biased region" description="Basic and acidic residues" evidence="11">
    <location>
        <begin position="428"/>
        <end position="448"/>
    </location>
</feature>
<keyword evidence="16" id="KW-1185">Reference proteome</keyword>
<feature type="transmembrane region" description="Helical" evidence="12">
    <location>
        <begin position="1016"/>
        <end position="1043"/>
    </location>
</feature>
<feature type="compositionally biased region" description="Polar residues" evidence="11">
    <location>
        <begin position="383"/>
        <end position="395"/>
    </location>
</feature>
<feature type="domain" description="ABC transporter" evidence="13">
    <location>
        <begin position="673"/>
        <end position="913"/>
    </location>
</feature>
<keyword evidence="7" id="KW-0067">ATP-binding</keyword>
<dbReference type="SUPFAM" id="SSF52540">
    <property type="entry name" value="P-loop containing nucleoside triphosphate hydrolases"/>
    <property type="match status" value="2"/>
</dbReference>
<feature type="transmembrane region" description="Helical" evidence="12">
    <location>
        <begin position="973"/>
        <end position="996"/>
    </location>
</feature>
<dbReference type="FunFam" id="1.20.1560.10:FF:000013">
    <property type="entry name" value="ABC transporter C family member 2"/>
    <property type="match status" value="1"/>
</dbReference>
<comment type="subcellular location">
    <subcellularLocation>
        <location evidence="1">Membrane</location>
        <topology evidence="1">Multi-pass membrane protein</topology>
    </subcellularLocation>
</comment>
<keyword evidence="10" id="KW-0175">Coiled coil</keyword>
<keyword evidence="15" id="KW-0378">Hydrolase</keyword>
<feature type="transmembrane region" description="Helical" evidence="12">
    <location>
        <begin position="498"/>
        <end position="518"/>
    </location>
</feature>
<reference evidence="15 16" key="1">
    <citation type="journal article" date="2016" name="Mol. Biol. Evol.">
        <title>Comparative Genomics of Early-Diverging Mushroom-Forming Fungi Provides Insights into the Origins of Lignocellulose Decay Capabilities.</title>
        <authorList>
            <person name="Nagy L.G."/>
            <person name="Riley R."/>
            <person name="Tritt A."/>
            <person name="Adam C."/>
            <person name="Daum C."/>
            <person name="Floudas D."/>
            <person name="Sun H."/>
            <person name="Yadav J.S."/>
            <person name="Pangilinan J."/>
            <person name="Larsson K.H."/>
            <person name="Matsuura K."/>
            <person name="Barry K."/>
            <person name="Labutti K."/>
            <person name="Kuo R."/>
            <person name="Ohm R.A."/>
            <person name="Bhattacharya S.S."/>
            <person name="Shirouzu T."/>
            <person name="Yoshinaga Y."/>
            <person name="Martin F.M."/>
            <person name="Grigoriev I.V."/>
            <person name="Hibbett D.S."/>
        </authorList>
    </citation>
    <scope>NUCLEOTIDE SEQUENCE [LARGE SCALE GENOMIC DNA]</scope>
    <source>
        <strain evidence="15 16">HHB9708</strain>
    </source>
</reference>
<evidence type="ECO:0000256" key="1">
    <source>
        <dbReference type="ARBA" id="ARBA00004141"/>
    </source>
</evidence>
<dbReference type="PANTHER" id="PTHR24223">
    <property type="entry name" value="ATP-BINDING CASSETTE SUB-FAMILY C"/>
    <property type="match status" value="1"/>
</dbReference>
<evidence type="ECO:0000256" key="2">
    <source>
        <dbReference type="ARBA" id="ARBA00009726"/>
    </source>
</evidence>
<keyword evidence="3" id="KW-0813">Transport</keyword>
<dbReference type="InterPro" id="IPR036640">
    <property type="entry name" value="ABC1_TM_sf"/>
</dbReference>
<dbReference type="STRING" id="1314777.A0A164YCK8"/>
<feature type="domain" description="ABC transmembrane type-1" evidence="14">
    <location>
        <begin position="451"/>
        <end position="637"/>
    </location>
</feature>
<gene>
    <name evidence="15" type="ORF">SISNIDRAFT_450528</name>
</gene>
<proteinExistence type="inferred from homology"/>
<dbReference type="CDD" id="cd03244">
    <property type="entry name" value="ABCC_MRP_domain2"/>
    <property type="match status" value="1"/>
</dbReference>
<feature type="transmembrane region" description="Helical" evidence="12">
    <location>
        <begin position="274"/>
        <end position="294"/>
    </location>
</feature>
<evidence type="ECO:0000256" key="11">
    <source>
        <dbReference type="SAM" id="MobiDB-lite"/>
    </source>
</evidence>
<evidence type="ECO:0000256" key="9">
    <source>
        <dbReference type="ARBA" id="ARBA00023136"/>
    </source>
</evidence>
<feature type="region of interest" description="Disordered" evidence="11">
    <location>
        <begin position="377"/>
        <end position="448"/>
    </location>
</feature>
<dbReference type="InterPro" id="IPR017871">
    <property type="entry name" value="ABC_transporter-like_CS"/>
</dbReference>
<evidence type="ECO:0000256" key="3">
    <source>
        <dbReference type="ARBA" id="ARBA00022448"/>
    </source>
</evidence>
<dbReference type="Proteomes" id="UP000076722">
    <property type="component" value="Unassembled WGS sequence"/>
</dbReference>
<feature type="transmembrane region" description="Helical" evidence="12">
    <location>
        <begin position="104"/>
        <end position="123"/>
    </location>
</feature>
<dbReference type="PROSITE" id="PS00211">
    <property type="entry name" value="ABC_TRANSPORTER_1"/>
    <property type="match status" value="1"/>
</dbReference>
<protein>
    <submittedName>
        <fullName evidence="15">p-loop containing nucleoside triphosphate hydrolase protein</fullName>
    </submittedName>
</protein>
<dbReference type="GO" id="GO:0140359">
    <property type="term" value="F:ABC-type transporter activity"/>
    <property type="evidence" value="ECO:0007669"/>
    <property type="project" value="InterPro"/>
</dbReference>
<dbReference type="SUPFAM" id="SSF90123">
    <property type="entry name" value="ABC transporter transmembrane region"/>
    <property type="match status" value="2"/>
</dbReference>
<dbReference type="InterPro" id="IPR003439">
    <property type="entry name" value="ABC_transporter-like_ATP-bd"/>
</dbReference>
<dbReference type="Pfam" id="PF00664">
    <property type="entry name" value="ABC_membrane"/>
    <property type="match status" value="2"/>
</dbReference>
<evidence type="ECO:0000313" key="15">
    <source>
        <dbReference type="EMBL" id="KZS96792.1"/>
    </source>
</evidence>
<evidence type="ECO:0000313" key="16">
    <source>
        <dbReference type="Proteomes" id="UP000076722"/>
    </source>
</evidence>
<evidence type="ECO:0000256" key="4">
    <source>
        <dbReference type="ARBA" id="ARBA00022692"/>
    </source>
</evidence>
<dbReference type="Gene3D" id="1.20.1560.10">
    <property type="entry name" value="ABC transporter type 1, transmembrane domain"/>
    <property type="match status" value="2"/>
</dbReference>
<dbReference type="InterPro" id="IPR011527">
    <property type="entry name" value="ABC1_TM_dom"/>
</dbReference>
<dbReference type="Pfam" id="PF00005">
    <property type="entry name" value="ABC_tran"/>
    <property type="match status" value="2"/>
</dbReference>
<keyword evidence="6" id="KW-0547">Nucleotide-binding</keyword>